<evidence type="ECO:0000313" key="2">
    <source>
        <dbReference type="Proteomes" id="UP000009374"/>
    </source>
</evidence>
<proteinExistence type="predicted"/>
<sequence length="179" mass="20028">MGAEIFPDLPILPVPRELCDSCRMCCRFTDPDRAPWAIRGAGLPDFPASFSAPSPLHLLPPSPSADMPIWRCSALEGSGHGCRLWGGHPADCRIYPLLVVFREGAFRIVLDPDCPFSSREDPLFFRRHAEGFLEREWRRLTPEALAALRPFGSLEDRPHFQEILVLPPLPDPRHGPALS</sequence>
<dbReference type="AlphaFoldDB" id="C6HYT6"/>
<dbReference type="EMBL" id="GG693878">
    <property type="protein sequence ID" value="EES52371.1"/>
    <property type="molecule type" value="Genomic_DNA"/>
</dbReference>
<keyword evidence="2" id="KW-1185">Reference proteome</keyword>
<organism evidence="1 2">
    <name type="scientific">Leptospirillum ferrodiazotrophum</name>
    <dbReference type="NCBI Taxonomy" id="412449"/>
    <lineage>
        <taxon>Bacteria</taxon>
        <taxon>Pseudomonadati</taxon>
        <taxon>Nitrospirota</taxon>
        <taxon>Nitrospiria</taxon>
        <taxon>Nitrospirales</taxon>
        <taxon>Nitrospiraceae</taxon>
        <taxon>Leptospirillum</taxon>
    </lineage>
</organism>
<protein>
    <recommendedName>
        <fullName evidence="3">YkgJ family cysteine cluster protein</fullName>
    </recommendedName>
</protein>
<evidence type="ECO:0000313" key="1">
    <source>
        <dbReference type="EMBL" id="EES52371.1"/>
    </source>
</evidence>
<accession>C6HYT6</accession>
<dbReference type="Proteomes" id="UP000009374">
    <property type="component" value="Unassembled WGS sequence"/>
</dbReference>
<reference evidence="1 2" key="1">
    <citation type="journal article" date="2009" name="Appl. Environ. Microbiol.">
        <title>Community genomic and proteomic analyses of chemoautotrophic iron-oxidizing "Leptospirillum rubarum" (Group II) and "Leptospirillum ferrodiazotrophum" (Group III) bacteria in acid mine drainage biofilms.</title>
        <authorList>
            <person name="Goltsman D.S."/>
            <person name="Denef V.J."/>
            <person name="Singer S.W."/>
            <person name="VerBerkmoes N.C."/>
            <person name="Lefsrud M."/>
            <person name="Mueller R.S."/>
            <person name="Dick G.J."/>
            <person name="Sun C.L."/>
            <person name="Wheeler K.E."/>
            <person name="Zemla A."/>
            <person name="Baker B.J."/>
            <person name="Hauser L."/>
            <person name="Land M."/>
            <person name="Shah M.B."/>
            <person name="Thelen M.P."/>
            <person name="Hettich R.L."/>
            <person name="Banfield J.F."/>
        </authorList>
    </citation>
    <scope>NUCLEOTIDE SEQUENCE [LARGE SCALE GENOMIC DNA]</scope>
</reference>
<name>C6HYT6_9BACT</name>
<gene>
    <name evidence="1" type="ORF">UBAL3_94240169</name>
</gene>
<evidence type="ECO:0008006" key="3">
    <source>
        <dbReference type="Google" id="ProtNLM"/>
    </source>
</evidence>